<dbReference type="InParanoid" id="A0A0L0HBH1"/>
<accession>A0A0L0HBH1</accession>
<keyword evidence="6 9" id="KW-1133">Transmembrane helix</keyword>
<dbReference type="PANTHER" id="PTHR13085:SF0">
    <property type="entry name" value="SIGNAL PEPTIDASE COMPLEX SUBUNIT 2"/>
    <property type="match status" value="1"/>
</dbReference>
<evidence type="ECO:0000256" key="8">
    <source>
        <dbReference type="ARBA" id="ARBA00045608"/>
    </source>
</evidence>
<dbReference type="Proteomes" id="UP000053201">
    <property type="component" value="Unassembled WGS sequence"/>
</dbReference>
<evidence type="ECO:0000256" key="1">
    <source>
        <dbReference type="ARBA" id="ARBA00004477"/>
    </source>
</evidence>
<dbReference type="Pfam" id="PF06703">
    <property type="entry name" value="SPC25"/>
    <property type="match status" value="1"/>
</dbReference>
<evidence type="ECO:0000256" key="4">
    <source>
        <dbReference type="ARBA" id="ARBA00022692"/>
    </source>
</evidence>
<dbReference type="EMBL" id="KQ257461">
    <property type="protein sequence ID" value="KNC98209.1"/>
    <property type="molecule type" value="Genomic_DNA"/>
</dbReference>
<dbReference type="OrthoDB" id="29558at2759"/>
<evidence type="ECO:0000313" key="11">
    <source>
        <dbReference type="Proteomes" id="UP000053201"/>
    </source>
</evidence>
<dbReference type="AlphaFoldDB" id="A0A0L0HBH1"/>
<name>A0A0L0HBH1_SPIPD</name>
<evidence type="ECO:0000256" key="7">
    <source>
        <dbReference type="ARBA" id="ARBA00023136"/>
    </source>
</evidence>
<dbReference type="STRING" id="645134.A0A0L0HBH1"/>
<protein>
    <recommendedName>
        <fullName evidence="3">Signal peptidase complex subunit 2</fullName>
    </recommendedName>
</protein>
<sequence>MSTIIPEQETEPLLEPAPSPFCAEVAKSSIVLPNNNGSELKHTLDDCVRRILVLDYKFKEIHTHTDRRLLLGYAACAFAAYASAYSYIVPFPDCKPVLLVCVVAYFILNGAMMLYATYIEKDIIFQGVKKDSLGLEPDKKITVRANYKRFTPNYTVTFEFGDEKDGMAKGVRGRAPSPIKLKKTFGDYYDVEGRLAPSVLVKDVASVVDSYGLKVE</sequence>
<keyword evidence="7 9" id="KW-0472">Membrane</keyword>
<evidence type="ECO:0000256" key="9">
    <source>
        <dbReference type="SAM" id="Phobius"/>
    </source>
</evidence>
<organism evidence="10 11">
    <name type="scientific">Spizellomyces punctatus (strain DAOM BR117)</name>
    <dbReference type="NCBI Taxonomy" id="645134"/>
    <lineage>
        <taxon>Eukaryota</taxon>
        <taxon>Fungi</taxon>
        <taxon>Fungi incertae sedis</taxon>
        <taxon>Chytridiomycota</taxon>
        <taxon>Chytridiomycota incertae sedis</taxon>
        <taxon>Chytridiomycetes</taxon>
        <taxon>Spizellomycetales</taxon>
        <taxon>Spizellomycetaceae</taxon>
        <taxon>Spizellomyces</taxon>
    </lineage>
</organism>
<feature type="transmembrane region" description="Helical" evidence="9">
    <location>
        <begin position="97"/>
        <end position="119"/>
    </location>
</feature>
<gene>
    <name evidence="10" type="ORF">SPPG_06609</name>
</gene>
<keyword evidence="4 9" id="KW-0812">Transmembrane</keyword>
<dbReference type="GeneID" id="27689900"/>
<dbReference type="PANTHER" id="PTHR13085">
    <property type="entry name" value="MICROSOMAL SIGNAL PEPTIDASE 25 KDA SUBUNIT"/>
    <property type="match status" value="1"/>
</dbReference>
<comment type="similarity">
    <text evidence="2">Belongs to the SPCS2 family.</text>
</comment>
<evidence type="ECO:0000256" key="5">
    <source>
        <dbReference type="ARBA" id="ARBA00022824"/>
    </source>
</evidence>
<proteinExistence type="inferred from homology"/>
<keyword evidence="11" id="KW-1185">Reference proteome</keyword>
<dbReference type="RefSeq" id="XP_016606249.1">
    <property type="nucleotide sequence ID" value="XM_016754809.1"/>
</dbReference>
<dbReference type="InterPro" id="IPR009582">
    <property type="entry name" value="Spc2/SPCS2"/>
</dbReference>
<reference evidence="10 11" key="1">
    <citation type="submission" date="2009-08" db="EMBL/GenBank/DDBJ databases">
        <title>The Genome Sequence of Spizellomyces punctatus strain DAOM BR117.</title>
        <authorList>
            <consortium name="The Broad Institute Genome Sequencing Platform"/>
            <person name="Russ C."/>
            <person name="Cuomo C."/>
            <person name="Shea T."/>
            <person name="Young S.K."/>
            <person name="Zeng Q."/>
            <person name="Koehrsen M."/>
            <person name="Haas B."/>
            <person name="Borodovsky M."/>
            <person name="Guigo R."/>
            <person name="Alvarado L."/>
            <person name="Berlin A."/>
            <person name="Bochicchio J."/>
            <person name="Borenstein D."/>
            <person name="Chapman S."/>
            <person name="Chen Z."/>
            <person name="Engels R."/>
            <person name="Freedman E."/>
            <person name="Gellesch M."/>
            <person name="Goldberg J."/>
            <person name="Griggs A."/>
            <person name="Gujja S."/>
            <person name="Heiman D."/>
            <person name="Hepburn T."/>
            <person name="Howarth C."/>
            <person name="Jen D."/>
            <person name="Larson L."/>
            <person name="Lewis B."/>
            <person name="Mehta T."/>
            <person name="Park D."/>
            <person name="Pearson M."/>
            <person name="Roberts A."/>
            <person name="Saif S."/>
            <person name="Shenoy N."/>
            <person name="Sisk P."/>
            <person name="Stolte C."/>
            <person name="Sykes S."/>
            <person name="Thomson T."/>
            <person name="Walk T."/>
            <person name="White J."/>
            <person name="Yandava C."/>
            <person name="Burger G."/>
            <person name="Gray M.W."/>
            <person name="Holland P.W.H."/>
            <person name="King N."/>
            <person name="Lang F.B.F."/>
            <person name="Roger A.J."/>
            <person name="Ruiz-Trillo I."/>
            <person name="Lander E."/>
            <person name="Nusbaum C."/>
        </authorList>
    </citation>
    <scope>NUCLEOTIDE SEQUENCE [LARGE SCALE GENOMIC DNA]</scope>
    <source>
        <strain evidence="10 11">DAOM BR117</strain>
    </source>
</reference>
<dbReference type="OMA" id="KHACDDA"/>
<evidence type="ECO:0000313" key="10">
    <source>
        <dbReference type="EMBL" id="KNC98209.1"/>
    </source>
</evidence>
<comment type="subcellular location">
    <subcellularLocation>
        <location evidence="1">Endoplasmic reticulum membrane</location>
        <topology evidence="1">Multi-pass membrane protein</topology>
    </subcellularLocation>
</comment>
<dbReference type="VEuPathDB" id="FungiDB:SPPG_06609"/>
<dbReference type="GO" id="GO:0006465">
    <property type="term" value="P:signal peptide processing"/>
    <property type="evidence" value="ECO:0007669"/>
    <property type="project" value="InterPro"/>
</dbReference>
<keyword evidence="5" id="KW-0256">Endoplasmic reticulum</keyword>
<feature type="transmembrane region" description="Helical" evidence="9">
    <location>
        <begin position="69"/>
        <end position="91"/>
    </location>
</feature>
<evidence type="ECO:0000256" key="3">
    <source>
        <dbReference type="ARBA" id="ARBA00017057"/>
    </source>
</evidence>
<comment type="function">
    <text evidence="8">Component of the signal peptidase complex (SPC) which catalyzes the cleavage of N-terminal signal sequences from nascent proteins as they are translocated into the lumen of the endoplasmic reticulum. Enhances the enzymatic activity of SPC and facilitates the interactions between different components of the translocation site.</text>
</comment>
<dbReference type="GO" id="GO:0045047">
    <property type="term" value="P:protein targeting to ER"/>
    <property type="evidence" value="ECO:0007669"/>
    <property type="project" value="TreeGrafter"/>
</dbReference>
<dbReference type="eggNOG" id="KOG4072">
    <property type="taxonomic scope" value="Eukaryota"/>
</dbReference>
<evidence type="ECO:0000256" key="2">
    <source>
        <dbReference type="ARBA" id="ARBA00007324"/>
    </source>
</evidence>
<dbReference type="GO" id="GO:0005787">
    <property type="term" value="C:signal peptidase complex"/>
    <property type="evidence" value="ECO:0007669"/>
    <property type="project" value="InterPro"/>
</dbReference>
<evidence type="ECO:0000256" key="6">
    <source>
        <dbReference type="ARBA" id="ARBA00022989"/>
    </source>
</evidence>